<feature type="compositionally biased region" description="Basic and acidic residues" evidence="1">
    <location>
        <begin position="445"/>
        <end position="459"/>
    </location>
</feature>
<dbReference type="EMBL" id="KV417641">
    <property type="protein sequence ID" value="KZP12891.1"/>
    <property type="molecule type" value="Genomic_DNA"/>
</dbReference>
<evidence type="ECO:0000256" key="1">
    <source>
        <dbReference type="SAM" id="MobiDB-lite"/>
    </source>
</evidence>
<feature type="compositionally biased region" description="Acidic residues" evidence="1">
    <location>
        <begin position="423"/>
        <end position="444"/>
    </location>
</feature>
<proteinExistence type="predicted"/>
<name>A0A166BQV8_9AGAM</name>
<feature type="domain" description="F-box" evidence="2">
    <location>
        <begin position="1"/>
        <end position="43"/>
    </location>
</feature>
<sequence length="459" mass="50300">MRSLPAEVLEIIVQATSTQDQLALCISSKLLNELAVRSLYKEIDLLKSPAKAVRCCKTLVSNEAAALAVRSIRIADGAPGSHYLRGYYHLVEKVLKFLPRLVELFLKISTTLFTNVIDHCVLPNLLRFVVISPPTASLVAFIRRHPQLQVLSYGGLDFNDEFGNIDLPALNAYYGPANIIPNILAVSPVRTLVIVWNIDDPSLDDEARGDYDRIFASMVHASVRYLDVVTKSWSLKLVSAISQSFPLLQVIVLRTVIVDSGGVSINNLYDSLRDALPAFQNLLCITLAIHGRSSPVSSSDLDEEFEIVMGWGDVCPSIDTCTLLSGVTWHRMPHAWLPRMEDDNDSLLMEWQFTTMASGKYPALTECLSGIAKDAAMSPTDLQLLAQFYGSNMRSDQAIAETESEIDVGSDGNSGGDERSENDTDPDDADDPDEEEGSQDNADQDSDHTADAAKSEGGF</sequence>
<accession>A0A166BQV8</accession>
<feature type="region of interest" description="Disordered" evidence="1">
    <location>
        <begin position="401"/>
        <end position="459"/>
    </location>
</feature>
<dbReference type="AlphaFoldDB" id="A0A166BQV8"/>
<reference evidence="3" key="1">
    <citation type="journal article" date="2016" name="Mol. Biol. Evol.">
        <title>Comparative Genomics of Early-Diverging Mushroom-Forming Fungi Provides Insights into the Origins of Lignocellulose Decay Capabilities.</title>
        <authorList>
            <person name="Nagy L.G."/>
            <person name="Riley R."/>
            <person name="Tritt A."/>
            <person name="Adam C."/>
            <person name="Daum C."/>
            <person name="Floudas D."/>
            <person name="Sun H."/>
            <person name="Yadav J.S."/>
            <person name="Pangilinan J."/>
            <person name="Larsson K.H."/>
            <person name="Matsuura K."/>
            <person name="Barry K."/>
            <person name="Labutti K."/>
            <person name="Kuo R."/>
            <person name="Ohm R.A."/>
            <person name="Bhattacharya S.S."/>
            <person name="Shirouzu T."/>
            <person name="Yoshinaga Y."/>
            <person name="Martin F.M."/>
            <person name="Grigoriev I.V."/>
            <person name="Hibbett D.S."/>
        </authorList>
    </citation>
    <scope>NUCLEOTIDE SEQUENCE [LARGE SCALE GENOMIC DNA]</scope>
    <source>
        <strain evidence="3">CBS 109695</strain>
    </source>
</reference>
<gene>
    <name evidence="3" type="ORF">FIBSPDRAFT_961066</name>
</gene>
<dbReference type="PROSITE" id="PS50181">
    <property type="entry name" value="FBOX"/>
    <property type="match status" value="1"/>
</dbReference>
<dbReference type="InterPro" id="IPR001810">
    <property type="entry name" value="F-box_dom"/>
</dbReference>
<evidence type="ECO:0000313" key="3">
    <source>
        <dbReference type="EMBL" id="KZP12891.1"/>
    </source>
</evidence>
<organism evidence="3">
    <name type="scientific">Athelia psychrophila</name>
    <dbReference type="NCBI Taxonomy" id="1759441"/>
    <lineage>
        <taxon>Eukaryota</taxon>
        <taxon>Fungi</taxon>
        <taxon>Dikarya</taxon>
        <taxon>Basidiomycota</taxon>
        <taxon>Agaricomycotina</taxon>
        <taxon>Agaricomycetes</taxon>
        <taxon>Agaricomycetidae</taxon>
        <taxon>Atheliales</taxon>
        <taxon>Atheliaceae</taxon>
        <taxon>Athelia</taxon>
    </lineage>
</organism>
<protein>
    <recommendedName>
        <fullName evidence="2">F-box domain-containing protein</fullName>
    </recommendedName>
</protein>
<evidence type="ECO:0000259" key="2">
    <source>
        <dbReference type="PROSITE" id="PS50181"/>
    </source>
</evidence>
<dbReference type="OrthoDB" id="3190489at2759"/>